<organism evidence="1 2">
    <name type="scientific">Rhizobium mongolense subsp. loessense</name>
    <dbReference type="NCBI Taxonomy" id="158890"/>
    <lineage>
        <taxon>Bacteria</taxon>
        <taxon>Pseudomonadati</taxon>
        <taxon>Pseudomonadota</taxon>
        <taxon>Alphaproteobacteria</taxon>
        <taxon>Hyphomicrobiales</taxon>
        <taxon>Rhizobiaceae</taxon>
        <taxon>Rhizobium/Agrobacterium group</taxon>
        <taxon>Rhizobium</taxon>
    </lineage>
</organism>
<dbReference type="EMBL" id="FMTM01000015">
    <property type="protein sequence ID" value="SCW86892.1"/>
    <property type="molecule type" value="Genomic_DNA"/>
</dbReference>
<name>A0A1G4TZP9_9HYPH</name>
<dbReference type="Proteomes" id="UP000199542">
    <property type="component" value="Unassembled WGS sequence"/>
</dbReference>
<evidence type="ECO:0000313" key="2">
    <source>
        <dbReference type="Proteomes" id="UP000199542"/>
    </source>
</evidence>
<accession>A0A1G4TZP9</accession>
<gene>
    <name evidence="1" type="ORF">SAMN02927900_05887</name>
</gene>
<sequence length="177" mass="20135">MGPPDYACFWRAKRMRLLGSFRAQNRSLAVAKIRRETPAFATESCGENPRTLSGKTGVSEKSGFVRRTILVEGQHRPTVAFGRTRRAVSPQILKPYGAHGWLNSQAARQSQTQHTQATSPNRQRHCKAIVRYPFACQRAGHKSLRGIERVSCCIHSHNHVARWPQQTQQLHSQHFER</sequence>
<proteinExistence type="predicted"/>
<dbReference type="AlphaFoldDB" id="A0A1G4TZP9"/>
<protein>
    <submittedName>
        <fullName evidence="1">Uncharacterized protein</fullName>
    </submittedName>
</protein>
<reference evidence="1 2" key="1">
    <citation type="submission" date="2016-10" db="EMBL/GenBank/DDBJ databases">
        <authorList>
            <person name="de Groot N.N."/>
        </authorList>
    </citation>
    <scope>NUCLEOTIDE SEQUENCE [LARGE SCALE GENOMIC DNA]</scope>
    <source>
        <strain evidence="1 2">CGMCC 1.3401</strain>
    </source>
</reference>
<evidence type="ECO:0000313" key="1">
    <source>
        <dbReference type="EMBL" id="SCW86892.1"/>
    </source>
</evidence>